<gene>
    <name evidence="1" type="ORF">FMUND_8500</name>
</gene>
<sequence length="168" mass="18368">MSPTSATTPAWEEKLRDDMALSVPTLNMISIQSLDAIETTRFDDNRVTDRIKHQLISIHIVSVQSIQTATGTCIDTIQSLSDTQPNRDVRDATIRSACSTAIKNFSDQFDDAGNEAVKMINLLPPAQQYPAANFFSSSMAIVHGFANQASAGLSIVDSRYLREFLAGN</sequence>
<proteinExistence type="predicted"/>
<keyword evidence="2" id="KW-1185">Reference proteome</keyword>
<comment type="caution">
    <text evidence="1">The sequence shown here is derived from an EMBL/GenBank/DDBJ whole genome shotgun (WGS) entry which is preliminary data.</text>
</comment>
<protein>
    <submittedName>
        <fullName evidence="1">Uncharacterized protein</fullName>
    </submittedName>
</protein>
<dbReference type="OrthoDB" id="5024028at2759"/>
<reference evidence="1 2" key="1">
    <citation type="submission" date="2020-05" db="EMBL/GenBank/DDBJ databases">
        <title>Identification and distribution of gene clusters putatively required for synthesis of sphingolipid metabolism inhibitors in phylogenetically diverse species of the filamentous fungus Fusarium.</title>
        <authorList>
            <person name="Kim H.-S."/>
            <person name="Busman M."/>
            <person name="Brown D.W."/>
            <person name="Divon H."/>
            <person name="Uhlig S."/>
            <person name="Proctor R.H."/>
        </authorList>
    </citation>
    <scope>NUCLEOTIDE SEQUENCE [LARGE SCALE GENOMIC DNA]</scope>
    <source>
        <strain evidence="1 2">NRRL 66235</strain>
    </source>
</reference>
<dbReference type="AlphaFoldDB" id="A0A8H5YJE7"/>
<evidence type="ECO:0000313" key="1">
    <source>
        <dbReference type="EMBL" id="KAF5712405.1"/>
    </source>
</evidence>
<organism evidence="1 2">
    <name type="scientific">Fusarium mundagurra</name>
    <dbReference type="NCBI Taxonomy" id="1567541"/>
    <lineage>
        <taxon>Eukaryota</taxon>
        <taxon>Fungi</taxon>
        <taxon>Dikarya</taxon>
        <taxon>Ascomycota</taxon>
        <taxon>Pezizomycotina</taxon>
        <taxon>Sordariomycetes</taxon>
        <taxon>Hypocreomycetidae</taxon>
        <taxon>Hypocreales</taxon>
        <taxon>Nectriaceae</taxon>
        <taxon>Fusarium</taxon>
        <taxon>Fusarium fujikuroi species complex</taxon>
    </lineage>
</organism>
<dbReference type="Proteomes" id="UP000544331">
    <property type="component" value="Unassembled WGS sequence"/>
</dbReference>
<dbReference type="EMBL" id="JAAOAN010000281">
    <property type="protein sequence ID" value="KAF5712405.1"/>
    <property type="molecule type" value="Genomic_DNA"/>
</dbReference>
<evidence type="ECO:0000313" key="2">
    <source>
        <dbReference type="Proteomes" id="UP000544331"/>
    </source>
</evidence>
<accession>A0A8H5YJE7</accession>
<name>A0A8H5YJE7_9HYPO</name>